<evidence type="ECO:0008006" key="8">
    <source>
        <dbReference type="Google" id="ProtNLM"/>
    </source>
</evidence>
<evidence type="ECO:0000256" key="2">
    <source>
        <dbReference type="ARBA" id="ARBA00022692"/>
    </source>
</evidence>
<accession>A0A1D1ZQ54</accession>
<dbReference type="GO" id="GO:0005783">
    <property type="term" value="C:endoplasmic reticulum"/>
    <property type="evidence" value="ECO:0007669"/>
    <property type="project" value="InterPro"/>
</dbReference>
<dbReference type="EMBL" id="GDKF01009749">
    <property type="protein sequence ID" value="JAT68873.1"/>
    <property type="molecule type" value="Transcribed_RNA"/>
</dbReference>
<dbReference type="PANTHER" id="PTHR12883:SF0">
    <property type="entry name" value="PAT COMPLEX SUBUNIT CCDC47"/>
    <property type="match status" value="1"/>
</dbReference>
<reference evidence="7" key="1">
    <citation type="submission" date="2015-08" db="EMBL/GenBank/DDBJ databases">
        <authorList>
            <person name="Babu N.S."/>
            <person name="Beckwith C.J."/>
            <person name="Beseler K.G."/>
            <person name="Brison A."/>
            <person name="Carone J.V."/>
            <person name="Caskin T.P."/>
            <person name="Diamond M."/>
            <person name="Durham M.E."/>
            <person name="Foxe J.M."/>
            <person name="Go M."/>
            <person name="Henderson B.A."/>
            <person name="Jones I.B."/>
            <person name="McGettigan J.A."/>
            <person name="Micheletti S.J."/>
            <person name="Nasrallah M.E."/>
            <person name="Ortiz D."/>
            <person name="Piller C.R."/>
            <person name="Privatt S.R."/>
            <person name="Schneider S.L."/>
            <person name="Sharp S."/>
            <person name="Smith T.C."/>
            <person name="Stanton J.D."/>
            <person name="Ullery H.E."/>
            <person name="Wilson R.J."/>
            <person name="Serrano M.G."/>
            <person name="Buck G."/>
            <person name="Lee V."/>
            <person name="Wang Y."/>
            <person name="Carvalho R."/>
            <person name="Voegtly L."/>
            <person name="Shi R."/>
            <person name="Duckworth R."/>
            <person name="Johnson A."/>
            <person name="Loviza R."/>
            <person name="Walstead R."/>
            <person name="Shah Z."/>
            <person name="Kiflezghi M."/>
            <person name="Wade K."/>
            <person name="Ball S.L."/>
            <person name="Bradley K.W."/>
            <person name="Asai D.J."/>
            <person name="Bowman C.A."/>
            <person name="Russell D.A."/>
            <person name="Pope W.H."/>
            <person name="Jacobs-Sera D."/>
            <person name="Hendrix R.W."/>
            <person name="Hatfull G.F."/>
        </authorList>
    </citation>
    <scope>NUCLEOTIDE SEQUENCE</scope>
</reference>
<dbReference type="PANTHER" id="PTHR12883">
    <property type="entry name" value="ADIPOCYTE-SPECIFIC PROTEIN 4-RELATED"/>
    <property type="match status" value="1"/>
</dbReference>
<dbReference type="GO" id="GO:0005509">
    <property type="term" value="F:calcium ion binding"/>
    <property type="evidence" value="ECO:0007669"/>
    <property type="project" value="InterPro"/>
</dbReference>
<dbReference type="AlphaFoldDB" id="A0A1D1ZQ54"/>
<name>A0A1D1ZQ54_AUXPR</name>
<keyword evidence="2 6" id="KW-0812">Transmembrane</keyword>
<dbReference type="InterPro" id="IPR012879">
    <property type="entry name" value="CCDC47"/>
</dbReference>
<gene>
    <name evidence="7" type="ORF">g.12615</name>
</gene>
<sequence>FETKHALHLKVLRSSRFRLHWVLGITRSSTLAQVICRLYTNHRPVSDRQRPVRSWLHLRPMQLRAHACLVACLLISAVVGAVAVTSETPVAKTRPLAFPFNVNFKPQDTWAPEAVFGVFVFLFLINIWRGRQSNERRAIFWATQLISAESQLPDNFALIGPGNSGEGEVLVRESMNIYCVHVSGRRYCKSGRLTFFFRKRQDLLAWAVSGITRSPDVLDIQIDLSPGSIPPLVLLIARAGHAKTLAKEQADVKTFTKLLEVKKDRLAAWPSIDLAVYAEQASAFYDLMTPYLLSHSFGQGAWEELGTCFRHLHITSEGQGDDTKQFINLSLELSEERQSRKVLEWLRAVIILIDSLGTFKFTPEQAKRAAENRAKKEVLALKAAEQKRQEELMARREKKAEQDQEKLRRMTPQQREKELERRERIRQRRGMKSMMRKG</sequence>
<evidence type="ECO:0000256" key="6">
    <source>
        <dbReference type="SAM" id="Phobius"/>
    </source>
</evidence>
<feature type="compositionally biased region" description="Basic and acidic residues" evidence="5">
    <location>
        <begin position="390"/>
        <end position="423"/>
    </location>
</feature>
<dbReference type="GO" id="GO:0032469">
    <property type="term" value="P:endoplasmic reticulum calcium ion homeostasis"/>
    <property type="evidence" value="ECO:0007669"/>
    <property type="project" value="InterPro"/>
</dbReference>
<comment type="subcellular location">
    <subcellularLocation>
        <location evidence="1">Membrane</location>
        <topology evidence="1">Single-pass membrane protein</topology>
    </subcellularLocation>
</comment>
<feature type="region of interest" description="Disordered" evidence="5">
    <location>
        <begin position="390"/>
        <end position="438"/>
    </location>
</feature>
<dbReference type="Pfam" id="PF07946">
    <property type="entry name" value="CCDC47"/>
    <property type="match status" value="1"/>
</dbReference>
<keyword evidence="3 6" id="KW-1133">Transmembrane helix</keyword>
<evidence type="ECO:0000256" key="1">
    <source>
        <dbReference type="ARBA" id="ARBA00004167"/>
    </source>
</evidence>
<feature type="transmembrane region" description="Helical" evidence="6">
    <location>
        <begin position="61"/>
        <end position="84"/>
    </location>
</feature>
<feature type="transmembrane region" description="Helical" evidence="6">
    <location>
        <begin position="110"/>
        <end position="128"/>
    </location>
</feature>
<proteinExistence type="predicted"/>
<evidence type="ECO:0000256" key="3">
    <source>
        <dbReference type="ARBA" id="ARBA00022989"/>
    </source>
</evidence>
<evidence type="ECO:0000313" key="7">
    <source>
        <dbReference type="EMBL" id="JAT68873.1"/>
    </source>
</evidence>
<protein>
    <recommendedName>
        <fullName evidence="8">DUF1682 domain-containing protein</fullName>
    </recommendedName>
</protein>
<keyword evidence="4 6" id="KW-0472">Membrane</keyword>
<feature type="compositionally biased region" description="Basic residues" evidence="5">
    <location>
        <begin position="424"/>
        <end position="438"/>
    </location>
</feature>
<evidence type="ECO:0000256" key="4">
    <source>
        <dbReference type="ARBA" id="ARBA00023136"/>
    </source>
</evidence>
<feature type="non-terminal residue" evidence="7">
    <location>
        <position position="1"/>
    </location>
</feature>
<dbReference type="GO" id="GO:0016020">
    <property type="term" value="C:membrane"/>
    <property type="evidence" value="ECO:0007669"/>
    <property type="project" value="UniProtKB-SubCell"/>
</dbReference>
<evidence type="ECO:0000256" key="5">
    <source>
        <dbReference type="SAM" id="MobiDB-lite"/>
    </source>
</evidence>
<organism evidence="7">
    <name type="scientific">Auxenochlorella protothecoides</name>
    <name type="common">Green microalga</name>
    <name type="synonym">Chlorella protothecoides</name>
    <dbReference type="NCBI Taxonomy" id="3075"/>
    <lineage>
        <taxon>Eukaryota</taxon>
        <taxon>Viridiplantae</taxon>
        <taxon>Chlorophyta</taxon>
        <taxon>core chlorophytes</taxon>
        <taxon>Trebouxiophyceae</taxon>
        <taxon>Chlorellales</taxon>
        <taxon>Chlorellaceae</taxon>
        <taxon>Auxenochlorella</taxon>
    </lineage>
</organism>